<dbReference type="KEGG" id="stur:STURON_00468"/>
<dbReference type="OrthoDB" id="384498at2"/>
<sequence length="200" mass="22949">MKHNTIDPNSSVGTKPKTNFFGVLFWVIICFLLIPLIVHVTNINRLKRLKVKIDEAEAGIDIQLKRRRDTLIKLIDSVKESISFEKEMQTTLTSMRTGGGVDQLMRNASKLNDISKQIQVQVENYANLKSNDLIRDLMSESSNIEENISASRRIYNSNVSEFNQSINVYPSNLAANQLGYKFMPFFEIQDTDREDVKIKF</sequence>
<dbReference type="InterPro" id="IPR007156">
    <property type="entry name" value="MamQ_LemA"/>
</dbReference>
<dbReference type="Pfam" id="PF04011">
    <property type="entry name" value="LemA"/>
    <property type="match status" value="1"/>
</dbReference>
<comment type="similarity">
    <text evidence="2">Belongs to the LemA family.</text>
</comment>
<dbReference type="Gene3D" id="1.20.1440.20">
    <property type="entry name" value="LemA-like domain"/>
    <property type="match status" value="1"/>
</dbReference>
<evidence type="ECO:0000256" key="5">
    <source>
        <dbReference type="ARBA" id="ARBA00023136"/>
    </source>
</evidence>
<evidence type="ECO:0000256" key="2">
    <source>
        <dbReference type="ARBA" id="ARBA00008854"/>
    </source>
</evidence>
<keyword evidence="3 6" id="KW-0812">Transmembrane</keyword>
<dbReference type="PANTHER" id="PTHR34478">
    <property type="entry name" value="PROTEIN LEMA"/>
    <property type="match status" value="1"/>
</dbReference>
<dbReference type="PATRIC" id="fig|216946.3.peg.470"/>
<evidence type="ECO:0000256" key="6">
    <source>
        <dbReference type="SAM" id="Phobius"/>
    </source>
</evidence>
<organism evidence="7 8">
    <name type="scientific">Spiroplasma turonicum</name>
    <dbReference type="NCBI Taxonomy" id="216946"/>
    <lineage>
        <taxon>Bacteria</taxon>
        <taxon>Bacillati</taxon>
        <taxon>Mycoplasmatota</taxon>
        <taxon>Mollicutes</taxon>
        <taxon>Entomoplasmatales</taxon>
        <taxon>Spiroplasmataceae</taxon>
        <taxon>Spiroplasma</taxon>
    </lineage>
</organism>
<dbReference type="GO" id="GO:0016020">
    <property type="term" value="C:membrane"/>
    <property type="evidence" value="ECO:0007669"/>
    <property type="project" value="UniProtKB-SubCell"/>
</dbReference>
<dbReference type="PANTHER" id="PTHR34478:SF1">
    <property type="entry name" value="PROTEIN LEMA"/>
    <property type="match status" value="1"/>
</dbReference>
<evidence type="ECO:0000256" key="1">
    <source>
        <dbReference type="ARBA" id="ARBA00004167"/>
    </source>
</evidence>
<keyword evidence="8" id="KW-1185">Reference proteome</keyword>
<protein>
    <submittedName>
        <fullName evidence="7">LemA family protein</fullName>
    </submittedName>
</protein>
<proteinExistence type="inferred from homology"/>
<keyword evidence="4 6" id="KW-1133">Transmembrane helix</keyword>
<dbReference type="Proteomes" id="UP000067243">
    <property type="component" value="Chromosome"/>
</dbReference>
<gene>
    <name evidence="7" type="ORF">STURON_00468</name>
</gene>
<feature type="transmembrane region" description="Helical" evidence="6">
    <location>
        <begin position="20"/>
        <end position="40"/>
    </location>
</feature>
<evidence type="ECO:0000313" key="8">
    <source>
        <dbReference type="Proteomes" id="UP000067243"/>
    </source>
</evidence>
<evidence type="ECO:0000256" key="3">
    <source>
        <dbReference type="ARBA" id="ARBA00022692"/>
    </source>
</evidence>
<dbReference type="EMBL" id="CP012328">
    <property type="protein sequence ID" value="AKU79714.1"/>
    <property type="molecule type" value="Genomic_DNA"/>
</dbReference>
<keyword evidence="5 6" id="KW-0472">Membrane</keyword>
<name>A0A0K1P6A1_9MOLU</name>
<dbReference type="AlphaFoldDB" id="A0A0K1P6A1"/>
<accession>A0A0K1P6A1</accession>
<dbReference type="SUPFAM" id="SSF140478">
    <property type="entry name" value="LemA-like"/>
    <property type="match status" value="1"/>
</dbReference>
<dbReference type="InterPro" id="IPR023353">
    <property type="entry name" value="LemA-like_dom_sf"/>
</dbReference>
<dbReference type="RefSeq" id="WP_075048308.1">
    <property type="nucleotide sequence ID" value="NZ_CP012328.1"/>
</dbReference>
<dbReference type="STRING" id="216946.STURO_v1c04660"/>
<evidence type="ECO:0000313" key="7">
    <source>
        <dbReference type="EMBL" id="AKU79714.1"/>
    </source>
</evidence>
<reference evidence="7 8" key="1">
    <citation type="journal article" date="2015" name="Genome Announc.">
        <title>Complete Genome Sequence of Spiroplasma turonicum Strain Tab4cT, a Parasite of a Horse Fly, Haematopota sp. (Diptera: Tabanidae).</title>
        <authorList>
            <person name="Davis R.E."/>
            <person name="Shao J."/>
            <person name="Zhao Y."/>
            <person name="Gasparich G.E."/>
            <person name="Gaynor B.J."/>
            <person name="Donofrio N."/>
        </authorList>
    </citation>
    <scope>NUCLEOTIDE SEQUENCE [LARGE SCALE GENOMIC DNA]</scope>
    <source>
        <strain evidence="7 8">Tab4c</strain>
    </source>
</reference>
<comment type="subcellular location">
    <subcellularLocation>
        <location evidence="1">Membrane</location>
        <topology evidence="1">Single-pass membrane protein</topology>
    </subcellularLocation>
</comment>
<evidence type="ECO:0000256" key="4">
    <source>
        <dbReference type="ARBA" id="ARBA00022989"/>
    </source>
</evidence>